<comment type="caution">
    <text evidence="9">Lacks conserved residue(s) required for the propagation of feature annotation.</text>
</comment>
<evidence type="ECO:0000313" key="13">
    <source>
        <dbReference type="Proteomes" id="UP000198775"/>
    </source>
</evidence>
<comment type="cofactor">
    <cofactor evidence="9">
        <name>Mn(2+)</name>
        <dbReference type="ChEBI" id="CHEBI:29035"/>
    </cofactor>
    <text evidence="9">Binds 2 manganese ions per subunit.</text>
</comment>
<dbReference type="NCBIfam" id="NF041030">
    <property type="entry name" value="Mre11_Halo"/>
    <property type="match status" value="1"/>
</dbReference>
<dbReference type="GO" id="GO:0030145">
    <property type="term" value="F:manganese ion binding"/>
    <property type="evidence" value="ECO:0007669"/>
    <property type="project" value="UniProtKB-UniRule"/>
</dbReference>
<proteinExistence type="inferred from homology"/>
<comment type="function">
    <text evidence="9">Part of the Rad50/Mre11 complex, which is involved in the early steps of DNA double-strand break (DSB) repair. Mre11 binds to DSB ends and has both double-stranded 3'-5' exonuclease activity and single-stranded endonuclease activity.</text>
</comment>
<feature type="binding site" evidence="9">
    <location>
        <position position="9"/>
    </location>
    <ligand>
        <name>Mn(2+)</name>
        <dbReference type="ChEBI" id="CHEBI:29035"/>
        <label>1</label>
    </ligand>
</feature>
<organism evidence="12 13">
    <name type="scientific">Halorientalis persicus</name>
    <dbReference type="NCBI Taxonomy" id="1367881"/>
    <lineage>
        <taxon>Archaea</taxon>
        <taxon>Methanobacteriati</taxon>
        <taxon>Methanobacteriota</taxon>
        <taxon>Stenosarchaea group</taxon>
        <taxon>Halobacteria</taxon>
        <taxon>Halobacteriales</taxon>
        <taxon>Haloarculaceae</taxon>
        <taxon>Halorientalis</taxon>
    </lineage>
</organism>
<dbReference type="InterPro" id="IPR029052">
    <property type="entry name" value="Metallo-depent_PP-like"/>
</dbReference>
<evidence type="ECO:0000256" key="8">
    <source>
        <dbReference type="ARBA" id="ARBA00023211"/>
    </source>
</evidence>
<feature type="binding site" evidence="9">
    <location>
        <position position="150"/>
    </location>
    <ligand>
        <name>Mn(2+)</name>
        <dbReference type="ChEBI" id="CHEBI:29035"/>
        <label>2</label>
    </ligand>
</feature>
<evidence type="ECO:0000256" key="2">
    <source>
        <dbReference type="ARBA" id="ARBA00022723"/>
    </source>
</evidence>
<sequence length="448" mass="49422">MTRVIHTGDTHLGYRQYHRPERREDFLDAFRRVAEDAVEDDVDALVHAGDLFHDRRPDLPDILGTLSVLRDLDAAGVPFLAIVGNHETKRDAQWLDLFESLGLATRLGDEPVTVGDTAFYGLDFVPRSQRDDLDYDFESHDAAHSALVAHGLFEPFEYADWDTERLLQESTVDFDAVLLGDNHKPQKAQVEDTWITYCGSTERASADEREDRGYNIVEFDEQVSIRRRGLPTREFVFVEVELGEGEGVERVRERVGQHDLDDAVVVVHVEGEGEPVAPASIEEYADEEGALVARVTDHREVTDSGEIDVNFADPDDAVAERIREMGLSQAAHDIDETVRASKTADSNVTDEVERRVREILDEGDADAFRPAELDSADAESAEEPTPADDATDSTPAEEPTPTDDATDSTPAEEPTKTDGGDAGEEQSAAADAASDTDVNDQPSLGDFE</sequence>
<feature type="compositionally biased region" description="Basic and acidic residues" evidence="10">
    <location>
        <begin position="351"/>
        <end position="372"/>
    </location>
</feature>
<dbReference type="GO" id="GO:0045027">
    <property type="term" value="F:DNA end binding"/>
    <property type="evidence" value="ECO:0007669"/>
    <property type="project" value="UniProtKB-UniRule"/>
</dbReference>
<feature type="binding site" evidence="9">
    <location>
        <position position="85"/>
    </location>
    <ligand>
        <name>Mn(2+)</name>
        <dbReference type="ChEBI" id="CHEBI:29035"/>
        <label>2</label>
    </ligand>
</feature>
<feature type="region of interest" description="Disordered" evidence="10">
    <location>
        <begin position="333"/>
        <end position="448"/>
    </location>
</feature>
<dbReference type="EMBL" id="FOCX01000021">
    <property type="protein sequence ID" value="SEO87542.1"/>
    <property type="molecule type" value="Genomic_DNA"/>
</dbReference>
<dbReference type="InterPro" id="IPR054879">
    <property type="entry name" value="Mre11_Halo"/>
</dbReference>
<keyword evidence="1 9" id="KW-0540">Nuclease</keyword>
<dbReference type="HAMAP" id="MF_02044">
    <property type="entry name" value="Mre11"/>
    <property type="match status" value="1"/>
</dbReference>
<keyword evidence="5 9" id="KW-0378">Hydrolase</keyword>
<evidence type="ECO:0000256" key="10">
    <source>
        <dbReference type="SAM" id="MobiDB-lite"/>
    </source>
</evidence>
<evidence type="ECO:0000256" key="3">
    <source>
        <dbReference type="ARBA" id="ARBA00022759"/>
    </source>
</evidence>
<keyword evidence="8 9" id="KW-0464">Manganese</keyword>
<dbReference type="SUPFAM" id="SSF56300">
    <property type="entry name" value="Metallo-dependent phosphatases"/>
    <property type="match status" value="1"/>
</dbReference>
<dbReference type="InterPro" id="IPR032885">
    <property type="entry name" value="Mre11_archaea-type"/>
</dbReference>
<dbReference type="OrthoDB" id="11638at2157"/>
<protein>
    <recommendedName>
        <fullName evidence="9">DNA double-strand break repair protein Mre11</fullName>
        <ecNumber evidence="9">3.1.-.-</ecNumber>
    </recommendedName>
</protein>
<name>A0A1H8T9E3_9EURY</name>
<evidence type="ECO:0000256" key="4">
    <source>
        <dbReference type="ARBA" id="ARBA00022763"/>
    </source>
</evidence>
<feature type="compositionally biased region" description="Acidic residues" evidence="10">
    <location>
        <begin position="374"/>
        <end position="391"/>
    </location>
</feature>
<dbReference type="PANTHER" id="PTHR30337">
    <property type="entry name" value="COMPONENT OF ATP-DEPENDENT DSDNA EXONUCLEASE"/>
    <property type="match status" value="1"/>
</dbReference>
<dbReference type="RefSeq" id="WP_092662805.1">
    <property type="nucleotide sequence ID" value="NZ_FOCX01000021.1"/>
</dbReference>
<feature type="binding site" evidence="9">
    <location>
        <position position="50"/>
    </location>
    <ligand>
        <name>Mn(2+)</name>
        <dbReference type="ChEBI" id="CHEBI:29035"/>
        <label>2</label>
    </ligand>
</feature>
<evidence type="ECO:0000256" key="5">
    <source>
        <dbReference type="ARBA" id="ARBA00022801"/>
    </source>
</evidence>
<dbReference type="Pfam" id="PF00149">
    <property type="entry name" value="Metallophos"/>
    <property type="match status" value="1"/>
</dbReference>
<reference evidence="13" key="1">
    <citation type="submission" date="2016-10" db="EMBL/GenBank/DDBJ databases">
        <authorList>
            <person name="Varghese N."/>
            <person name="Submissions S."/>
        </authorList>
    </citation>
    <scope>NUCLEOTIDE SEQUENCE [LARGE SCALE GENOMIC DNA]</scope>
    <source>
        <strain evidence="13">IBRC-M 10043</strain>
    </source>
</reference>
<comment type="activity regulation">
    <text evidence="9">Nuclease activity is regulated by Rad50.</text>
</comment>
<feature type="compositionally biased region" description="Low complexity" evidence="10">
    <location>
        <begin position="425"/>
        <end position="435"/>
    </location>
</feature>
<feature type="binding site" evidence="9">
    <location>
        <position position="183"/>
    </location>
    <ligand>
        <name>Mn(2+)</name>
        <dbReference type="ChEBI" id="CHEBI:29035"/>
        <label>1</label>
    </ligand>
</feature>
<dbReference type="InterPro" id="IPR041796">
    <property type="entry name" value="Mre11_N"/>
</dbReference>
<keyword evidence="7 9" id="KW-0234">DNA repair</keyword>
<evidence type="ECO:0000256" key="9">
    <source>
        <dbReference type="HAMAP-Rule" id="MF_02044"/>
    </source>
</evidence>
<feature type="binding site" evidence="9">
    <location>
        <position position="11"/>
    </location>
    <ligand>
        <name>Mn(2+)</name>
        <dbReference type="ChEBI" id="CHEBI:29035"/>
        <label>1</label>
    </ligand>
</feature>
<keyword evidence="6 9" id="KW-0269">Exonuclease</keyword>
<keyword evidence="4 9" id="KW-0227">DNA damage</keyword>
<keyword evidence="3 9" id="KW-0255">Endonuclease</keyword>
<dbReference type="EC" id="3.1.-.-" evidence="9"/>
<evidence type="ECO:0000313" key="12">
    <source>
        <dbReference type="EMBL" id="SEO87542.1"/>
    </source>
</evidence>
<dbReference type="Gene3D" id="3.60.21.10">
    <property type="match status" value="1"/>
</dbReference>
<evidence type="ECO:0000256" key="7">
    <source>
        <dbReference type="ARBA" id="ARBA00023204"/>
    </source>
</evidence>
<evidence type="ECO:0000259" key="11">
    <source>
        <dbReference type="Pfam" id="PF00149"/>
    </source>
</evidence>
<dbReference type="Proteomes" id="UP000198775">
    <property type="component" value="Unassembled WGS sequence"/>
</dbReference>
<evidence type="ECO:0000256" key="1">
    <source>
        <dbReference type="ARBA" id="ARBA00022722"/>
    </source>
</evidence>
<accession>A0A1H8T9E3</accession>
<keyword evidence="2 9" id="KW-0479">Metal-binding</keyword>
<dbReference type="PANTHER" id="PTHR30337:SF0">
    <property type="entry name" value="NUCLEASE SBCCD SUBUNIT D"/>
    <property type="match status" value="1"/>
</dbReference>
<feature type="domain" description="Calcineurin-like phosphoesterase" evidence="11">
    <location>
        <begin position="3"/>
        <end position="184"/>
    </location>
</feature>
<comment type="subunit">
    <text evidence="9">Homodimer. Forms a heterotetramer composed of two Mre11 subunits and two Rad50 subunits.</text>
</comment>
<feature type="active site" description="Proton donor" evidence="9">
    <location>
        <position position="86"/>
    </location>
</feature>
<keyword evidence="13" id="KW-1185">Reference proteome</keyword>
<dbReference type="GO" id="GO:0000403">
    <property type="term" value="F:Y-form DNA binding"/>
    <property type="evidence" value="ECO:0007669"/>
    <property type="project" value="UniProtKB-UniRule"/>
</dbReference>
<dbReference type="InterPro" id="IPR050535">
    <property type="entry name" value="DNA_Repair-Maintenance_Comp"/>
</dbReference>
<evidence type="ECO:0000256" key="6">
    <source>
        <dbReference type="ARBA" id="ARBA00022839"/>
    </source>
</evidence>
<dbReference type="GO" id="GO:0004519">
    <property type="term" value="F:endonuclease activity"/>
    <property type="evidence" value="ECO:0007669"/>
    <property type="project" value="UniProtKB-UniRule"/>
</dbReference>
<dbReference type="GO" id="GO:0008408">
    <property type="term" value="F:3'-5' exonuclease activity"/>
    <property type="evidence" value="ECO:0007669"/>
    <property type="project" value="UniProtKB-UniRule"/>
</dbReference>
<dbReference type="InterPro" id="IPR004843">
    <property type="entry name" value="Calcineurin-like_PHP"/>
</dbReference>
<dbReference type="AlphaFoldDB" id="A0A1H8T9E3"/>
<gene>
    <name evidence="9" type="primary">mre11</name>
    <name evidence="12" type="ORF">SAMN05216388_102179</name>
</gene>
<comment type="similarity">
    <text evidence="9">Belongs to the MRE11/RAD32 family.</text>
</comment>
<dbReference type="GO" id="GO:0006302">
    <property type="term" value="P:double-strand break repair"/>
    <property type="evidence" value="ECO:0007669"/>
    <property type="project" value="UniProtKB-UniRule"/>
</dbReference>
<dbReference type="CDD" id="cd00840">
    <property type="entry name" value="MPP_Mre11_N"/>
    <property type="match status" value="1"/>
</dbReference>
<feature type="binding site" evidence="9">
    <location>
        <position position="50"/>
    </location>
    <ligand>
        <name>Mn(2+)</name>
        <dbReference type="ChEBI" id="CHEBI:29035"/>
        <label>1</label>
    </ligand>
</feature>